<evidence type="ECO:0008006" key="4">
    <source>
        <dbReference type="Google" id="ProtNLM"/>
    </source>
</evidence>
<feature type="chain" id="PRO_5020605743" description="Secreted protein" evidence="1">
    <location>
        <begin position="32"/>
        <end position="99"/>
    </location>
</feature>
<name>A0A4P9XFV1_9FUNG</name>
<evidence type="ECO:0000256" key="1">
    <source>
        <dbReference type="SAM" id="SignalP"/>
    </source>
</evidence>
<dbReference type="Proteomes" id="UP000271241">
    <property type="component" value="Unassembled WGS sequence"/>
</dbReference>
<keyword evidence="3" id="KW-1185">Reference proteome</keyword>
<dbReference type="AlphaFoldDB" id="A0A4P9XFV1"/>
<evidence type="ECO:0000313" key="3">
    <source>
        <dbReference type="Proteomes" id="UP000271241"/>
    </source>
</evidence>
<evidence type="ECO:0000313" key="2">
    <source>
        <dbReference type="EMBL" id="RKP04467.1"/>
    </source>
</evidence>
<dbReference type="EMBL" id="KZ993707">
    <property type="protein sequence ID" value="RKP04467.1"/>
    <property type="molecule type" value="Genomic_DNA"/>
</dbReference>
<keyword evidence="1" id="KW-0732">Signal</keyword>
<gene>
    <name evidence="2" type="ORF">THASP1DRAFT_33764</name>
</gene>
<protein>
    <recommendedName>
        <fullName evidence="4">Secreted protein</fullName>
    </recommendedName>
</protein>
<sequence>MTTARYSLFGSLAAYLLLVCFIACPMTAVNAAPFNLADFLGFGGGKQTGETCLQPAWAGPFPSYVGPCTNSGSANRVETNVSSEDNEAVATEGLFGWRY</sequence>
<accession>A0A4P9XFV1</accession>
<feature type="signal peptide" evidence="1">
    <location>
        <begin position="1"/>
        <end position="31"/>
    </location>
</feature>
<organism evidence="2 3">
    <name type="scientific">Thamnocephalis sphaerospora</name>
    <dbReference type="NCBI Taxonomy" id="78915"/>
    <lineage>
        <taxon>Eukaryota</taxon>
        <taxon>Fungi</taxon>
        <taxon>Fungi incertae sedis</taxon>
        <taxon>Zoopagomycota</taxon>
        <taxon>Zoopagomycotina</taxon>
        <taxon>Zoopagomycetes</taxon>
        <taxon>Zoopagales</taxon>
        <taxon>Sigmoideomycetaceae</taxon>
        <taxon>Thamnocephalis</taxon>
    </lineage>
</organism>
<proteinExistence type="predicted"/>
<reference evidence="3" key="1">
    <citation type="journal article" date="2018" name="Nat. Microbiol.">
        <title>Leveraging single-cell genomics to expand the fungal tree of life.</title>
        <authorList>
            <person name="Ahrendt S.R."/>
            <person name="Quandt C.A."/>
            <person name="Ciobanu D."/>
            <person name="Clum A."/>
            <person name="Salamov A."/>
            <person name="Andreopoulos B."/>
            <person name="Cheng J.F."/>
            <person name="Woyke T."/>
            <person name="Pelin A."/>
            <person name="Henrissat B."/>
            <person name="Reynolds N.K."/>
            <person name="Benny G.L."/>
            <person name="Smith M.E."/>
            <person name="James T.Y."/>
            <person name="Grigoriev I.V."/>
        </authorList>
    </citation>
    <scope>NUCLEOTIDE SEQUENCE [LARGE SCALE GENOMIC DNA]</scope>
    <source>
        <strain evidence="3">RSA 1356</strain>
    </source>
</reference>